<dbReference type="GO" id="GO:0051130">
    <property type="term" value="P:positive regulation of cellular component organization"/>
    <property type="evidence" value="ECO:0007669"/>
    <property type="project" value="UniProtKB-ARBA"/>
</dbReference>
<feature type="compositionally biased region" description="Polar residues" evidence="10">
    <location>
        <begin position="359"/>
        <end position="375"/>
    </location>
</feature>
<evidence type="ECO:0000313" key="14">
    <source>
        <dbReference type="Proteomes" id="UP001195483"/>
    </source>
</evidence>
<evidence type="ECO:0000256" key="10">
    <source>
        <dbReference type="SAM" id="MobiDB-lite"/>
    </source>
</evidence>
<feature type="domain" description="SH3" evidence="11">
    <location>
        <begin position="623"/>
        <end position="686"/>
    </location>
</feature>
<dbReference type="FunFam" id="2.30.30.40:FF:000033">
    <property type="entry name" value="FCH and double SH3 domains protein 2"/>
    <property type="match status" value="1"/>
</dbReference>
<accession>A0AAE0RQ35</accession>
<evidence type="ECO:0008006" key="15">
    <source>
        <dbReference type="Google" id="ProtNLM"/>
    </source>
</evidence>
<dbReference type="AlphaFoldDB" id="A0AAE0RQ35"/>
<evidence type="ECO:0000256" key="5">
    <source>
        <dbReference type="ARBA" id="ARBA00023054"/>
    </source>
</evidence>
<dbReference type="CDD" id="cd11761">
    <property type="entry name" value="SH3_FCHSD_1"/>
    <property type="match status" value="1"/>
</dbReference>
<dbReference type="Pfam" id="PF00018">
    <property type="entry name" value="SH3_1"/>
    <property type="match status" value="1"/>
</dbReference>
<organism evidence="13 14">
    <name type="scientific">Potamilus streckersoni</name>
    <dbReference type="NCBI Taxonomy" id="2493646"/>
    <lineage>
        <taxon>Eukaryota</taxon>
        <taxon>Metazoa</taxon>
        <taxon>Spiralia</taxon>
        <taxon>Lophotrochozoa</taxon>
        <taxon>Mollusca</taxon>
        <taxon>Bivalvia</taxon>
        <taxon>Autobranchia</taxon>
        <taxon>Heteroconchia</taxon>
        <taxon>Palaeoheterodonta</taxon>
        <taxon>Unionida</taxon>
        <taxon>Unionoidea</taxon>
        <taxon>Unionidae</taxon>
        <taxon>Ambleminae</taxon>
        <taxon>Lampsilini</taxon>
        <taxon>Potamilus</taxon>
    </lineage>
</organism>
<evidence type="ECO:0000256" key="4">
    <source>
        <dbReference type="ARBA" id="ARBA00022737"/>
    </source>
</evidence>
<evidence type="ECO:0000256" key="9">
    <source>
        <dbReference type="PROSITE-ProRule" id="PRU01077"/>
    </source>
</evidence>
<keyword evidence="5 9" id="KW-0175">Coiled coil</keyword>
<feature type="region of interest" description="Disordered" evidence="10">
    <location>
        <begin position="425"/>
        <end position="451"/>
    </location>
</feature>
<dbReference type="GO" id="GO:0008289">
    <property type="term" value="F:lipid binding"/>
    <property type="evidence" value="ECO:0007669"/>
    <property type="project" value="UniProtKB-KW"/>
</dbReference>
<dbReference type="PROSITE" id="PS50002">
    <property type="entry name" value="SH3"/>
    <property type="match status" value="2"/>
</dbReference>
<evidence type="ECO:0000256" key="2">
    <source>
        <dbReference type="ARBA" id="ARBA00022443"/>
    </source>
</evidence>
<dbReference type="InterPro" id="IPR036028">
    <property type="entry name" value="SH3-like_dom_sf"/>
</dbReference>
<protein>
    <recommendedName>
        <fullName evidence="15">F-BAR and double SH3 domains protein 2</fullName>
    </recommendedName>
</protein>
<dbReference type="GO" id="GO:0031594">
    <property type="term" value="C:neuromuscular junction"/>
    <property type="evidence" value="ECO:0007669"/>
    <property type="project" value="TreeGrafter"/>
</dbReference>
<keyword evidence="2 8" id="KW-0728">SH3 domain</keyword>
<evidence type="ECO:0000256" key="3">
    <source>
        <dbReference type="ARBA" id="ARBA00022553"/>
    </source>
</evidence>
<comment type="subcellular location">
    <subcellularLocation>
        <location evidence="1">Cell projection</location>
    </subcellularLocation>
</comment>
<dbReference type="GO" id="GO:0055037">
    <property type="term" value="C:recycling endosome"/>
    <property type="evidence" value="ECO:0007669"/>
    <property type="project" value="TreeGrafter"/>
</dbReference>
<dbReference type="PROSITE" id="PS51741">
    <property type="entry name" value="F_BAR"/>
    <property type="match status" value="1"/>
</dbReference>
<dbReference type="GO" id="GO:0007274">
    <property type="term" value="P:neuromuscular synaptic transmission"/>
    <property type="evidence" value="ECO:0007669"/>
    <property type="project" value="TreeGrafter"/>
</dbReference>
<dbReference type="Pfam" id="PF14604">
    <property type="entry name" value="SH3_9"/>
    <property type="match status" value="1"/>
</dbReference>
<reference evidence="13" key="2">
    <citation type="journal article" date="2021" name="Genome Biol. Evol.">
        <title>Developing a high-quality reference genome for a parasitic bivalve with doubly uniparental inheritance (Bivalvia: Unionida).</title>
        <authorList>
            <person name="Smith C.H."/>
        </authorList>
    </citation>
    <scope>NUCLEOTIDE SEQUENCE</scope>
    <source>
        <strain evidence="13">CHS0354</strain>
        <tissue evidence="13">Mantle</tissue>
    </source>
</reference>
<evidence type="ECO:0000256" key="8">
    <source>
        <dbReference type="PROSITE-ProRule" id="PRU00192"/>
    </source>
</evidence>
<feature type="domain" description="F-BAR" evidence="12">
    <location>
        <begin position="9"/>
        <end position="290"/>
    </location>
</feature>
<keyword evidence="7" id="KW-0966">Cell projection</keyword>
<reference evidence="13" key="3">
    <citation type="submission" date="2023-05" db="EMBL/GenBank/DDBJ databases">
        <authorList>
            <person name="Smith C.H."/>
        </authorList>
    </citation>
    <scope>NUCLEOTIDE SEQUENCE</scope>
    <source>
        <strain evidence="13">CHS0354</strain>
        <tissue evidence="13">Mantle</tissue>
    </source>
</reference>
<dbReference type="PANTHER" id="PTHR15735:SF21">
    <property type="entry name" value="PROTEIN NERVOUS WRECK"/>
    <property type="match status" value="1"/>
</dbReference>
<keyword evidence="3" id="KW-0597">Phosphoprotein</keyword>
<gene>
    <name evidence="13" type="ORF">CHS0354_030521</name>
</gene>
<dbReference type="InterPro" id="IPR027267">
    <property type="entry name" value="AH/BAR_dom_sf"/>
</dbReference>
<dbReference type="InterPro" id="IPR001452">
    <property type="entry name" value="SH3_domain"/>
</dbReference>
<dbReference type="SUPFAM" id="SSF103657">
    <property type="entry name" value="BAR/IMD domain-like"/>
    <property type="match status" value="1"/>
</dbReference>
<name>A0AAE0RQ35_9BIVA</name>
<dbReference type="SMART" id="SM00055">
    <property type="entry name" value="FCH"/>
    <property type="match status" value="1"/>
</dbReference>
<feature type="region of interest" description="Disordered" evidence="10">
    <location>
        <begin position="359"/>
        <end position="383"/>
    </location>
</feature>
<dbReference type="Proteomes" id="UP001195483">
    <property type="component" value="Unassembled WGS sequence"/>
</dbReference>
<proteinExistence type="predicted"/>
<dbReference type="Gene3D" id="2.30.30.40">
    <property type="entry name" value="SH3 Domains"/>
    <property type="match status" value="2"/>
</dbReference>
<evidence type="ECO:0000259" key="11">
    <source>
        <dbReference type="PROSITE" id="PS50002"/>
    </source>
</evidence>
<dbReference type="SMART" id="SM00326">
    <property type="entry name" value="SH3"/>
    <property type="match status" value="2"/>
</dbReference>
<dbReference type="InterPro" id="IPR001060">
    <property type="entry name" value="FCH_dom"/>
</dbReference>
<evidence type="ECO:0000313" key="13">
    <source>
        <dbReference type="EMBL" id="KAK3577240.1"/>
    </source>
</evidence>
<reference evidence="13" key="1">
    <citation type="journal article" date="2021" name="Genome Biol. Evol.">
        <title>A High-Quality Reference Genome for a Parasitic Bivalve with Doubly Uniparental Inheritance (Bivalvia: Unionida).</title>
        <authorList>
            <person name="Smith C.H."/>
        </authorList>
    </citation>
    <scope>NUCLEOTIDE SEQUENCE</scope>
    <source>
        <strain evidence="13">CHS0354</strain>
    </source>
</reference>
<dbReference type="PANTHER" id="PTHR15735">
    <property type="entry name" value="FCH AND DOUBLE SH3 DOMAINS PROTEIN"/>
    <property type="match status" value="1"/>
</dbReference>
<evidence type="ECO:0000256" key="6">
    <source>
        <dbReference type="ARBA" id="ARBA00023121"/>
    </source>
</evidence>
<evidence type="ECO:0000256" key="7">
    <source>
        <dbReference type="ARBA" id="ARBA00023273"/>
    </source>
</evidence>
<keyword evidence="4" id="KW-0677">Repeat</keyword>
<dbReference type="InterPro" id="IPR031160">
    <property type="entry name" value="F_BAR_dom"/>
</dbReference>
<dbReference type="EMBL" id="JAEAOA010001813">
    <property type="protein sequence ID" value="KAK3577240.1"/>
    <property type="molecule type" value="Genomic_DNA"/>
</dbReference>
<dbReference type="GO" id="GO:0030833">
    <property type="term" value="P:regulation of actin filament polymerization"/>
    <property type="evidence" value="ECO:0007669"/>
    <property type="project" value="TreeGrafter"/>
</dbReference>
<dbReference type="GO" id="GO:0042995">
    <property type="term" value="C:cell projection"/>
    <property type="evidence" value="ECO:0007669"/>
    <property type="project" value="UniProtKB-SubCell"/>
</dbReference>
<dbReference type="InterPro" id="IPR035460">
    <property type="entry name" value="FCHSD_SH3_1"/>
</dbReference>
<evidence type="ECO:0000256" key="1">
    <source>
        <dbReference type="ARBA" id="ARBA00004316"/>
    </source>
</evidence>
<comment type="caution">
    <text evidence="13">The sequence shown here is derived from an EMBL/GenBank/DDBJ whole genome shotgun (WGS) entry which is preliminary data.</text>
</comment>
<evidence type="ECO:0000259" key="12">
    <source>
        <dbReference type="PROSITE" id="PS51741"/>
    </source>
</evidence>
<keyword evidence="6" id="KW-0446">Lipid-binding</keyword>
<dbReference type="SUPFAM" id="SSF50044">
    <property type="entry name" value="SH3-domain"/>
    <property type="match status" value="2"/>
</dbReference>
<feature type="domain" description="SH3" evidence="11">
    <location>
        <begin position="484"/>
        <end position="545"/>
    </location>
</feature>
<keyword evidence="14" id="KW-1185">Reference proteome</keyword>
<dbReference type="Gene3D" id="1.20.1270.60">
    <property type="entry name" value="Arfaptin homology (AH) domain/BAR domain"/>
    <property type="match status" value="1"/>
</dbReference>
<dbReference type="Pfam" id="PF00611">
    <property type="entry name" value="FCH"/>
    <property type="match status" value="1"/>
</dbReference>
<sequence>MPQPPPRKVKVTAALKNIHSEQVSKIQAKHQQECDLLEDIRTFTRQRSIIEKEYAQALLKLTGQLLKRDFPAMPDLTSEDGQEHRTVLAVWRIILEETEKLAKKRLQAADIYMEKIAEPVKSLKANKVQCMKKVLPQLTTIQQEVFQTVMELSKAKKVYSIDENLAHDACLKAREAEEKLSRKSKSLFQSLASLQKNFAKINNRKESCEAKSTASRNEYLLSLAAANAHQGRYYTTDIMDLIEVLDGEIFDRMREYLSTYSTTAMELSAEEKSSYENIASQADMITRQFNLQCFLYCNHIFTDIVQYQFEPCHDDKCNKVMKSNPSDQTLDKEARKWATKIAKENKAIKEYHKALKTCQASEKTSDSSSENNGQDPETKAEELRQNIRKAETAKMKAEARIEVLRSSDVNVEEWLSSANPDNLCVEEEELPRTPSRTSLSSAGLADDNEPTYTNYEDEDDFIDETFDVSPKDSLGPNGRSGQHKRLVRCKSLYDFHASNPDELNMQVNEELEIIGDGDGDGWLRAKNSSGQIGYIPENYIERYRDDVSLAGSGCSLESADSLSGALYPVSASIEHAHSAPSLYTETPRSPPKMSNDLKQEVTSYSSGDMEVQEVTADGLVIPLEGIWVRALYDYQGNTDEELSFSEGSLIKLLRKDEDGVDDGFWEGEFNGHVGVFPSLVVEELDSGNTSEPYLSPGESIPPDYFPPPPVMVTEATPEAEMPPSSMANGTGETDAPSMVTATKIQNRKQVRFKNFSKQHDFYKLNLIDVSGVQLDDNIEESLV</sequence>
<dbReference type="CDD" id="cd11762">
    <property type="entry name" value="SH3_FCHSD_2"/>
    <property type="match status" value="1"/>
</dbReference>